<feature type="signal peptide" evidence="1">
    <location>
        <begin position="1"/>
        <end position="22"/>
    </location>
</feature>
<feature type="domain" description="Signal transduction histidine kinase internal region" evidence="2">
    <location>
        <begin position="836"/>
        <end position="918"/>
    </location>
</feature>
<dbReference type="EMBL" id="FOFB01000037">
    <property type="protein sequence ID" value="SER36093.1"/>
    <property type="molecule type" value="Genomic_DNA"/>
</dbReference>
<dbReference type="Gene3D" id="2.130.10.10">
    <property type="entry name" value="YVTN repeat-like/Quinoprotein amine dehydrogenase"/>
    <property type="match status" value="3"/>
</dbReference>
<dbReference type="PANTHER" id="PTHR34220:SF7">
    <property type="entry name" value="SENSOR HISTIDINE KINASE YPDA"/>
    <property type="match status" value="1"/>
</dbReference>
<name>A0A1H9NL18_9BACT</name>
<protein>
    <submittedName>
        <fullName evidence="4">Y_Y_Y domain-containing protein</fullName>
    </submittedName>
</protein>
<evidence type="ECO:0000313" key="4">
    <source>
        <dbReference type="EMBL" id="SER36093.1"/>
    </source>
</evidence>
<proteinExistence type="predicted"/>
<dbReference type="InterPro" id="IPR010559">
    <property type="entry name" value="Sig_transdc_His_kin_internal"/>
</dbReference>
<dbReference type="InterPro" id="IPR050640">
    <property type="entry name" value="Bact_2-comp_sensor_kinase"/>
</dbReference>
<dbReference type="Proteomes" id="UP000199021">
    <property type="component" value="Unassembled WGS sequence"/>
</dbReference>
<dbReference type="Gene3D" id="2.60.40.10">
    <property type="entry name" value="Immunoglobulins"/>
    <property type="match status" value="1"/>
</dbReference>
<dbReference type="InterPro" id="IPR015943">
    <property type="entry name" value="WD40/YVTN_repeat-like_dom_sf"/>
</dbReference>
<evidence type="ECO:0000259" key="3">
    <source>
        <dbReference type="Pfam" id="PF07495"/>
    </source>
</evidence>
<accession>A0A1H9NL18</accession>
<dbReference type="PANTHER" id="PTHR34220">
    <property type="entry name" value="SENSOR HISTIDINE KINASE YPDA"/>
    <property type="match status" value="1"/>
</dbReference>
<dbReference type="GO" id="GO:0016020">
    <property type="term" value="C:membrane"/>
    <property type="evidence" value="ECO:0007669"/>
    <property type="project" value="InterPro"/>
</dbReference>
<dbReference type="RefSeq" id="WP_090173071.1">
    <property type="nucleotide sequence ID" value="NZ_FOFB01000037.1"/>
</dbReference>
<dbReference type="SUPFAM" id="SSF55874">
    <property type="entry name" value="ATPase domain of HSP90 chaperone/DNA topoisomerase II/histidine kinase"/>
    <property type="match status" value="1"/>
</dbReference>
<keyword evidence="1" id="KW-0732">Signal</keyword>
<dbReference type="GO" id="GO:0000155">
    <property type="term" value="F:phosphorelay sensor kinase activity"/>
    <property type="evidence" value="ECO:0007669"/>
    <property type="project" value="InterPro"/>
</dbReference>
<feature type="domain" description="Two component regulator three Y" evidence="3">
    <location>
        <begin position="726"/>
        <end position="790"/>
    </location>
</feature>
<dbReference type="Pfam" id="PF07495">
    <property type="entry name" value="Y_Y_Y"/>
    <property type="match status" value="1"/>
</dbReference>
<dbReference type="OrthoDB" id="9809670at2"/>
<dbReference type="STRING" id="478744.SAMN05444359_13734"/>
<gene>
    <name evidence="4" type="ORF">SAMN05444359_13734</name>
</gene>
<dbReference type="Gene3D" id="3.30.565.10">
    <property type="entry name" value="Histidine kinase-like ATPase, C-terminal domain"/>
    <property type="match status" value="1"/>
</dbReference>
<organism evidence="4 5">
    <name type="scientific">Neolewinella agarilytica</name>
    <dbReference type="NCBI Taxonomy" id="478744"/>
    <lineage>
        <taxon>Bacteria</taxon>
        <taxon>Pseudomonadati</taxon>
        <taxon>Bacteroidota</taxon>
        <taxon>Saprospiria</taxon>
        <taxon>Saprospirales</taxon>
        <taxon>Lewinellaceae</taxon>
        <taxon>Neolewinella</taxon>
    </lineage>
</organism>
<evidence type="ECO:0000313" key="5">
    <source>
        <dbReference type="Proteomes" id="UP000199021"/>
    </source>
</evidence>
<reference evidence="5" key="1">
    <citation type="submission" date="2016-10" db="EMBL/GenBank/DDBJ databases">
        <authorList>
            <person name="Varghese N."/>
            <person name="Submissions S."/>
        </authorList>
    </citation>
    <scope>NUCLEOTIDE SEQUENCE [LARGE SCALE GENOMIC DNA]</scope>
    <source>
        <strain evidence="5">DSM 24740</strain>
    </source>
</reference>
<dbReference type="InterPro" id="IPR036890">
    <property type="entry name" value="HATPase_C_sf"/>
</dbReference>
<feature type="chain" id="PRO_5011657733" evidence="1">
    <location>
        <begin position="23"/>
        <end position="1042"/>
    </location>
</feature>
<keyword evidence="5" id="KW-1185">Reference proteome</keyword>
<evidence type="ECO:0000259" key="2">
    <source>
        <dbReference type="Pfam" id="PF06580"/>
    </source>
</evidence>
<dbReference type="InterPro" id="IPR011123">
    <property type="entry name" value="Y_Y_Y"/>
</dbReference>
<dbReference type="InParanoid" id="A0A1H9NL18"/>
<dbReference type="AlphaFoldDB" id="A0A1H9NL18"/>
<dbReference type="InterPro" id="IPR013783">
    <property type="entry name" value="Ig-like_fold"/>
</dbReference>
<evidence type="ECO:0000256" key="1">
    <source>
        <dbReference type="SAM" id="SignalP"/>
    </source>
</evidence>
<dbReference type="Pfam" id="PF06580">
    <property type="entry name" value="His_kinase"/>
    <property type="match status" value="1"/>
</dbReference>
<sequence length="1042" mass="119501">MKFQYLQWFFYFFILWPVSTNAADFSPPFTIRQLGLEDGLPHRSTYASTHDRHHLLWLGTEAGLCRFDGYQISAFNHFPQKFSGSLKNDQDSLLLSIVPGYRDSLEIFDPVHRTASGKRLAGLGVGLFAGICHRSGFPPYFGQGATIYRYSAKDGKAVAAHTLKRELRNGDRLINASVSGYLLYRADQNDLEEFFNGQLIIHPPPSDSPIEFIFQEKSGKIWVGTEQNAFTKNRGQDIFRPVPPLPNGDPVNKVYEDDLGHIIVAHLQPYMLTMTDMIAYLGQDTVSLEGLLEEEKRVIHVDGHDFRQEIRAATHGGLYTLQFPQPQKSPFYNFLAAEDMPSGTFGHVMRGFTADNDGNVYANKDSSKPWWFRVNIKDYSLDTLLMQNDQGQVVKQFGCGTNLINHQGDIYGMSCYRGDVDTGHVYRYRPKTDSWRQWTLPEVNQVVRWIMKGRSENELMLITQDSKTDQKGQLYYFYPARDSFALVLPAGPEHYIAGYTKSAKADSARSCIWIASTRGLYRFNLLDEKLEHFTFPSGQATSISDIVIRKSGDLLLGTFKNGLQRFFPDQKQFEHVGGIAVDGPFVQKTDGFLSLPSSFVAAIQVTQPDNYLLITTFNGLYFHGPETSHTYTTNQGLPSNEFNTPSLFFNETDQRWYAGGINGFCSFKTDDLLSTKSPLEPLLLRYRLMDELTGVEKSIPLTPRHKEEITIRPNVSYFAFDFTLPDYQNAEARKYQTRLVGFDRDWRSATTTNFVRYTQLPAGSYTFQVRAIDGIGRQTEIIREVPVTVLKPWYQKRWVHFLMVLSLAGILLTWHGNRLARLEKEHQAERRVQSLELRALRQQLNPHFISNAMNAIREYISSQEAQHSKKAGDYLTDFSQLMRLFLEASRKRFTSVADEVDMLERYLSLEQLRFPDKFDYRIEVNEDIDPDMDEIPSLLLQPLVENAINHGLSPRDKKGFLHIHFELEDDDEAIKCTISDDGVGRKIAAATPRRRDHISRSTQIMEDRRILLSEYDDIELRITMRDQFPEREHTGTVVTVRF</sequence>